<organism evidence="1 2">
    <name type="scientific">Aggregatibacter actinomycetemcomitans serotype e str. SC1083</name>
    <dbReference type="NCBI Taxonomy" id="907488"/>
    <lineage>
        <taxon>Bacteria</taxon>
        <taxon>Pseudomonadati</taxon>
        <taxon>Pseudomonadota</taxon>
        <taxon>Gammaproteobacteria</taxon>
        <taxon>Pasteurellales</taxon>
        <taxon>Pasteurellaceae</taxon>
        <taxon>Aggregatibacter</taxon>
    </lineage>
</organism>
<gene>
    <name evidence="1" type="ORF">SC1083_0017</name>
</gene>
<comment type="caution">
    <text evidence="1">The sequence shown here is derived from an EMBL/GenBank/DDBJ whole genome shotgun (WGS) entry which is preliminary data.</text>
</comment>
<protein>
    <submittedName>
        <fullName evidence="1">Uncharacterized protein</fullName>
    </submittedName>
</protein>
<dbReference type="PATRIC" id="fig|907488.3.peg.16"/>
<name>G4A5D2_AGGAC</name>
<proteinExistence type="predicted"/>
<evidence type="ECO:0000313" key="2">
    <source>
        <dbReference type="Proteomes" id="UP000005508"/>
    </source>
</evidence>
<accession>G4A5D2</accession>
<dbReference type="AlphaFoldDB" id="G4A5D2"/>
<reference evidence="1 2" key="1">
    <citation type="submission" date="2010-10" db="EMBL/GenBank/DDBJ databases">
        <authorList>
            <person name="Chen C."/>
            <person name="Kittichotirat W."/>
            <person name="Asikainen S."/>
            <person name="Bumgarner R."/>
        </authorList>
    </citation>
    <scope>NUCLEOTIDE SEQUENCE [LARGE SCALE GENOMIC DNA]</scope>
    <source>
        <strain evidence="1 2">SC1083</strain>
    </source>
</reference>
<dbReference type="EMBL" id="AEJM01000001">
    <property type="protein sequence ID" value="EGY35322.1"/>
    <property type="molecule type" value="Genomic_DNA"/>
</dbReference>
<sequence length="38" mass="4471">MDMLQQQRVIGVVVFISTLWQFQHLPGWVSAVFFHLVL</sequence>
<evidence type="ECO:0000313" key="1">
    <source>
        <dbReference type="EMBL" id="EGY35322.1"/>
    </source>
</evidence>
<dbReference type="Proteomes" id="UP000005508">
    <property type="component" value="Unassembled WGS sequence"/>
</dbReference>